<protein>
    <recommendedName>
        <fullName evidence="3">N-acetyltransferase domain-containing protein</fullName>
    </recommendedName>
</protein>
<dbReference type="Proteomes" id="UP000254282">
    <property type="component" value="Unassembled WGS sequence"/>
</dbReference>
<proteinExistence type="predicted"/>
<sequence length="135" mass="16125">MFTEYKNMPTIIKEKTDLKFEPIHLSDLTEITDLYFARSEKENKNFEQSKLTEEFGFPVYKLVEGNLIIGYSYFTIDVSDEIVFKAIINPEYSFGDLENRFINHSKQKYFSQKEPDRKGMKNSINRIVDWLNWSR</sequence>
<gene>
    <name evidence="1" type="ORF">NCTC13532_00666</name>
</gene>
<evidence type="ECO:0000313" key="1">
    <source>
        <dbReference type="EMBL" id="SUX44152.1"/>
    </source>
</evidence>
<dbReference type="AlphaFoldDB" id="A0A381FDH8"/>
<name>A0A381FDH8_9FLAO</name>
<accession>A0A381FDH8</accession>
<reference evidence="1 2" key="1">
    <citation type="submission" date="2018-06" db="EMBL/GenBank/DDBJ databases">
        <authorList>
            <consortium name="Pathogen Informatics"/>
            <person name="Doyle S."/>
        </authorList>
    </citation>
    <scope>NUCLEOTIDE SEQUENCE [LARGE SCALE GENOMIC DNA]</scope>
    <source>
        <strain evidence="1 2">NCTC13532</strain>
    </source>
</reference>
<organism evidence="1 2">
    <name type="scientific">Chryseobacterium indoltheticum</name>
    <dbReference type="NCBI Taxonomy" id="254"/>
    <lineage>
        <taxon>Bacteria</taxon>
        <taxon>Pseudomonadati</taxon>
        <taxon>Bacteroidota</taxon>
        <taxon>Flavobacteriia</taxon>
        <taxon>Flavobacteriales</taxon>
        <taxon>Weeksellaceae</taxon>
        <taxon>Chryseobacterium group</taxon>
        <taxon>Chryseobacterium</taxon>
    </lineage>
</organism>
<evidence type="ECO:0000313" key="2">
    <source>
        <dbReference type="Proteomes" id="UP000254282"/>
    </source>
</evidence>
<evidence type="ECO:0008006" key="3">
    <source>
        <dbReference type="Google" id="ProtNLM"/>
    </source>
</evidence>
<dbReference type="EMBL" id="UFVR01000004">
    <property type="protein sequence ID" value="SUX44152.1"/>
    <property type="molecule type" value="Genomic_DNA"/>
</dbReference>